<evidence type="ECO:0000313" key="8">
    <source>
        <dbReference type="EMBL" id="EAU81396.2"/>
    </source>
</evidence>
<dbReference type="GeneID" id="6016976"/>
<dbReference type="GO" id="GO:0090158">
    <property type="term" value="P:endoplasmic reticulum membrane organization"/>
    <property type="evidence" value="ECO:0007669"/>
    <property type="project" value="TreeGrafter"/>
</dbReference>
<evidence type="ECO:0000256" key="5">
    <source>
        <dbReference type="ARBA" id="ARBA00023136"/>
    </source>
</evidence>
<dbReference type="PANTHER" id="PTHR10809:SF6">
    <property type="entry name" value="AT11025P-RELATED"/>
    <property type="match status" value="1"/>
</dbReference>
<dbReference type="HOGENOM" id="CLU_1283191_0_0_1"/>
<sequence length="215" mass="23615">MSANDSYPLPGAATPRPITGPPEKDALPPASEEGASHPRVSVDVHSTPTTITSFFDMRTILRALNLIERSPPLPPRESTIQPSPSQGISFDPSQTLEFKRPFTTISRCHLTITNHTAQPHIFKVRTTHPQMCVIRPRRAWRLDAGNTVNVTISQAPMEEEPPRNAVCRVKFLILHTALAPGREELSVEEAWASVPEGSSVSQHKLQGAWVLARAA</sequence>
<dbReference type="GO" id="GO:0005886">
    <property type="term" value="C:plasma membrane"/>
    <property type="evidence" value="ECO:0007669"/>
    <property type="project" value="TreeGrafter"/>
</dbReference>
<dbReference type="eggNOG" id="KOG0439">
    <property type="taxonomic scope" value="Eukaryota"/>
</dbReference>
<dbReference type="GO" id="GO:0005789">
    <property type="term" value="C:endoplasmic reticulum membrane"/>
    <property type="evidence" value="ECO:0007669"/>
    <property type="project" value="InterPro"/>
</dbReference>
<dbReference type="GO" id="GO:0061817">
    <property type="term" value="P:endoplasmic reticulum-plasma membrane tethering"/>
    <property type="evidence" value="ECO:0007669"/>
    <property type="project" value="TreeGrafter"/>
</dbReference>
<dbReference type="PANTHER" id="PTHR10809">
    <property type="entry name" value="VESICLE-ASSOCIATED MEMBRANE PROTEIN-ASSOCIATED PROTEIN"/>
    <property type="match status" value="1"/>
</dbReference>
<keyword evidence="5" id="KW-0472">Membrane</keyword>
<dbReference type="Pfam" id="PF00635">
    <property type="entry name" value="Motile_Sperm"/>
    <property type="match status" value="1"/>
</dbReference>
<comment type="subcellular location">
    <subcellularLocation>
        <location evidence="1">Membrane</location>
        <topology evidence="1">Single-pass type IV membrane protein</topology>
    </subcellularLocation>
</comment>
<proteinExistence type="inferred from homology"/>
<dbReference type="Gene3D" id="2.60.40.10">
    <property type="entry name" value="Immunoglobulins"/>
    <property type="match status" value="1"/>
</dbReference>
<evidence type="ECO:0000256" key="6">
    <source>
        <dbReference type="SAM" id="MobiDB-lite"/>
    </source>
</evidence>
<dbReference type="InterPro" id="IPR008962">
    <property type="entry name" value="PapD-like_sf"/>
</dbReference>
<dbReference type="InterPro" id="IPR000535">
    <property type="entry name" value="MSP_dom"/>
</dbReference>
<evidence type="ECO:0000256" key="1">
    <source>
        <dbReference type="ARBA" id="ARBA00004211"/>
    </source>
</evidence>
<dbReference type="InterPro" id="IPR013783">
    <property type="entry name" value="Ig-like_fold"/>
</dbReference>
<protein>
    <submittedName>
        <fullName evidence="8">Binding protein</fullName>
    </submittedName>
</protein>
<dbReference type="Proteomes" id="UP000001861">
    <property type="component" value="Unassembled WGS sequence"/>
</dbReference>
<reference evidence="8 9" key="1">
    <citation type="journal article" date="2010" name="Proc. Natl. Acad. Sci. U.S.A.">
        <title>Insights into evolution of multicellular fungi from the assembled chromosomes of the mushroom Coprinopsis cinerea (Coprinus cinereus).</title>
        <authorList>
            <person name="Stajich J.E."/>
            <person name="Wilke S.K."/>
            <person name="Ahren D."/>
            <person name="Au C.H."/>
            <person name="Birren B.W."/>
            <person name="Borodovsky M."/>
            <person name="Burns C."/>
            <person name="Canback B."/>
            <person name="Casselton L.A."/>
            <person name="Cheng C.K."/>
            <person name="Deng J."/>
            <person name="Dietrich F.S."/>
            <person name="Fargo D.C."/>
            <person name="Farman M.L."/>
            <person name="Gathman A.C."/>
            <person name="Goldberg J."/>
            <person name="Guigo R."/>
            <person name="Hoegger P.J."/>
            <person name="Hooker J.B."/>
            <person name="Huggins A."/>
            <person name="James T.Y."/>
            <person name="Kamada T."/>
            <person name="Kilaru S."/>
            <person name="Kodira C."/>
            <person name="Kues U."/>
            <person name="Kupfer D."/>
            <person name="Kwan H.S."/>
            <person name="Lomsadze A."/>
            <person name="Li W."/>
            <person name="Lilly W.W."/>
            <person name="Ma L.J."/>
            <person name="Mackey A.J."/>
            <person name="Manning G."/>
            <person name="Martin F."/>
            <person name="Muraguchi H."/>
            <person name="Natvig D.O."/>
            <person name="Palmerini H."/>
            <person name="Ramesh M.A."/>
            <person name="Rehmeyer C.J."/>
            <person name="Roe B.A."/>
            <person name="Shenoy N."/>
            <person name="Stanke M."/>
            <person name="Ter-Hovhannisyan V."/>
            <person name="Tunlid A."/>
            <person name="Velagapudi R."/>
            <person name="Vision T.J."/>
            <person name="Zeng Q."/>
            <person name="Zolan M.E."/>
            <person name="Pukkila P.J."/>
        </authorList>
    </citation>
    <scope>NUCLEOTIDE SEQUENCE [LARGE SCALE GENOMIC DNA]</scope>
    <source>
        <strain evidence="9">Okayama-7 / 130 / ATCC MYA-4618 / FGSC 9003</strain>
    </source>
</reference>
<dbReference type="OrthoDB" id="1478559at2759"/>
<dbReference type="STRING" id="240176.A8PC85"/>
<dbReference type="GO" id="GO:0033149">
    <property type="term" value="F:FFAT motif binding"/>
    <property type="evidence" value="ECO:0007669"/>
    <property type="project" value="TreeGrafter"/>
</dbReference>
<evidence type="ECO:0000256" key="4">
    <source>
        <dbReference type="ARBA" id="ARBA00022989"/>
    </source>
</evidence>
<keyword evidence="4" id="KW-1133">Transmembrane helix</keyword>
<evidence type="ECO:0000256" key="3">
    <source>
        <dbReference type="ARBA" id="ARBA00022692"/>
    </source>
</evidence>
<gene>
    <name evidence="8" type="ORF">CC1G_05226</name>
</gene>
<feature type="region of interest" description="Disordered" evidence="6">
    <location>
        <begin position="1"/>
        <end position="44"/>
    </location>
</feature>
<accession>A8PC85</accession>
<dbReference type="AlphaFoldDB" id="A8PC85"/>
<evidence type="ECO:0000259" key="7">
    <source>
        <dbReference type="PROSITE" id="PS50202"/>
    </source>
</evidence>
<comment type="caution">
    <text evidence="8">The sequence shown here is derived from an EMBL/GenBank/DDBJ whole genome shotgun (WGS) entry which is preliminary data.</text>
</comment>
<dbReference type="VEuPathDB" id="FungiDB:CC1G_05226"/>
<feature type="compositionally biased region" description="Polar residues" evidence="6">
    <location>
        <begin position="78"/>
        <end position="91"/>
    </location>
</feature>
<evidence type="ECO:0000313" key="9">
    <source>
        <dbReference type="Proteomes" id="UP000001861"/>
    </source>
</evidence>
<dbReference type="PROSITE" id="PS50202">
    <property type="entry name" value="MSP"/>
    <property type="match status" value="1"/>
</dbReference>
<feature type="domain" description="MSP" evidence="7">
    <location>
        <begin position="87"/>
        <end position="215"/>
    </location>
</feature>
<dbReference type="InParanoid" id="A8PC85"/>
<dbReference type="EMBL" id="AACS02000011">
    <property type="protein sequence ID" value="EAU81396.2"/>
    <property type="molecule type" value="Genomic_DNA"/>
</dbReference>
<name>A8PC85_COPC7</name>
<dbReference type="RefSeq" id="XP_001840340.2">
    <property type="nucleotide sequence ID" value="XM_001840288.2"/>
</dbReference>
<keyword evidence="9" id="KW-1185">Reference proteome</keyword>
<organism evidence="8 9">
    <name type="scientific">Coprinopsis cinerea (strain Okayama-7 / 130 / ATCC MYA-4618 / FGSC 9003)</name>
    <name type="common">Inky cap fungus</name>
    <name type="synonym">Hormographiella aspergillata</name>
    <dbReference type="NCBI Taxonomy" id="240176"/>
    <lineage>
        <taxon>Eukaryota</taxon>
        <taxon>Fungi</taxon>
        <taxon>Dikarya</taxon>
        <taxon>Basidiomycota</taxon>
        <taxon>Agaricomycotina</taxon>
        <taxon>Agaricomycetes</taxon>
        <taxon>Agaricomycetidae</taxon>
        <taxon>Agaricales</taxon>
        <taxon>Agaricineae</taxon>
        <taxon>Psathyrellaceae</taxon>
        <taxon>Coprinopsis</taxon>
    </lineage>
</organism>
<dbReference type="SUPFAM" id="SSF49354">
    <property type="entry name" value="PapD-like"/>
    <property type="match status" value="1"/>
</dbReference>
<keyword evidence="3" id="KW-0812">Transmembrane</keyword>
<evidence type="ECO:0000256" key="2">
    <source>
        <dbReference type="ARBA" id="ARBA00008932"/>
    </source>
</evidence>
<feature type="region of interest" description="Disordered" evidence="6">
    <location>
        <begin position="69"/>
        <end position="91"/>
    </location>
</feature>
<dbReference type="KEGG" id="cci:CC1G_05226"/>
<dbReference type="InterPro" id="IPR016763">
    <property type="entry name" value="VAP"/>
</dbReference>
<comment type="similarity">
    <text evidence="2">Belongs to the VAMP-associated protein (VAP) (TC 9.B.17) family.</text>
</comment>